<accession>A0A0E9T672</accession>
<sequence length="25" mass="2903">MFVIRVVPIYSLCNFTQNSSKTQKV</sequence>
<evidence type="ECO:0000313" key="1">
    <source>
        <dbReference type="EMBL" id="JAH48897.1"/>
    </source>
</evidence>
<reference evidence="1" key="2">
    <citation type="journal article" date="2015" name="Fish Shellfish Immunol.">
        <title>Early steps in the European eel (Anguilla anguilla)-Vibrio vulnificus interaction in the gills: Role of the RtxA13 toxin.</title>
        <authorList>
            <person name="Callol A."/>
            <person name="Pajuelo D."/>
            <person name="Ebbesson L."/>
            <person name="Teles M."/>
            <person name="MacKenzie S."/>
            <person name="Amaro C."/>
        </authorList>
    </citation>
    <scope>NUCLEOTIDE SEQUENCE</scope>
</reference>
<reference evidence="1" key="1">
    <citation type="submission" date="2014-11" db="EMBL/GenBank/DDBJ databases">
        <authorList>
            <person name="Amaro Gonzalez C."/>
        </authorList>
    </citation>
    <scope>NUCLEOTIDE SEQUENCE</scope>
</reference>
<organism evidence="1">
    <name type="scientific">Anguilla anguilla</name>
    <name type="common">European freshwater eel</name>
    <name type="synonym">Muraena anguilla</name>
    <dbReference type="NCBI Taxonomy" id="7936"/>
    <lineage>
        <taxon>Eukaryota</taxon>
        <taxon>Metazoa</taxon>
        <taxon>Chordata</taxon>
        <taxon>Craniata</taxon>
        <taxon>Vertebrata</taxon>
        <taxon>Euteleostomi</taxon>
        <taxon>Actinopterygii</taxon>
        <taxon>Neopterygii</taxon>
        <taxon>Teleostei</taxon>
        <taxon>Anguilliformes</taxon>
        <taxon>Anguillidae</taxon>
        <taxon>Anguilla</taxon>
    </lineage>
</organism>
<dbReference type="EMBL" id="GBXM01059680">
    <property type="protein sequence ID" value="JAH48897.1"/>
    <property type="molecule type" value="Transcribed_RNA"/>
</dbReference>
<proteinExistence type="predicted"/>
<name>A0A0E9T672_ANGAN</name>
<protein>
    <submittedName>
        <fullName evidence="1">Uncharacterized protein</fullName>
    </submittedName>
</protein>
<dbReference type="AlphaFoldDB" id="A0A0E9T672"/>